<protein>
    <submittedName>
        <fullName evidence="1">Uncharacterized protein</fullName>
    </submittedName>
</protein>
<name>A0A813MX84_ADIRI</name>
<dbReference type="EMBL" id="CAJNOJ010000002">
    <property type="protein sequence ID" value="CAF0730900.1"/>
    <property type="molecule type" value="Genomic_DNA"/>
</dbReference>
<reference evidence="1" key="1">
    <citation type="submission" date="2021-02" db="EMBL/GenBank/DDBJ databases">
        <authorList>
            <person name="Nowell W R."/>
        </authorList>
    </citation>
    <scope>NUCLEOTIDE SEQUENCE</scope>
</reference>
<accession>A0A813MX84</accession>
<gene>
    <name evidence="1" type="ORF">EDS130_LOCUS1104</name>
</gene>
<evidence type="ECO:0000313" key="1">
    <source>
        <dbReference type="EMBL" id="CAF0730900.1"/>
    </source>
</evidence>
<dbReference type="Proteomes" id="UP000663852">
    <property type="component" value="Unassembled WGS sequence"/>
</dbReference>
<sequence>MRFSCLMRYHFKCDRLNHPLDVQRTKQLLTQLAIRFDTYADRYYLNDRRFLTLVIFCAEQKHQSTQLDTAQLKN</sequence>
<proteinExistence type="predicted"/>
<evidence type="ECO:0000313" key="2">
    <source>
        <dbReference type="Proteomes" id="UP000663852"/>
    </source>
</evidence>
<organism evidence="1 2">
    <name type="scientific">Adineta ricciae</name>
    <name type="common">Rotifer</name>
    <dbReference type="NCBI Taxonomy" id="249248"/>
    <lineage>
        <taxon>Eukaryota</taxon>
        <taxon>Metazoa</taxon>
        <taxon>Spiralia</taxon>
        <taxon>Gnathifera</taxon>
        <taxon>Rotifera</taxon>
        <taxon>Eurotatoria</taxon>
        <taxon>Bdelloidea</taxon>
        <taxon>Adinetida</taxon>
        <taxon>Adinetidae</taxon>
        <taxon>Adineta</taxon>
    </lineage>
</organism>
<dbReference type="AlphaFoldDB" id="A0A813MX84"/>
<comment type="caution">
    <text evidence="1">The sequence shown here is derived from an EMBL/GenBank/DDBJ whole genome shotgun (WGS) entry which is preliminary data.</text>
</comment>